<organism evidence="2 3">
    <name type="scientific">Grus japonensis</name>
    <name type="common">Japanese crane</name>
    <name type="synonym">Red-crowned crane</name>
    <dbReference type="NCBI Taxonomy" id="30415"/>
    <lineage>
        <taxon>Eukaryota</taxon>
        <taxon>Metazoa</taxon>
        <taxon>Chordata</taxon>
        <taxon>Craniata</taxon>
        <taxon>Vertebrata</taxon>
        <taxon>Euteleostomi</taxon>
        <taxon>Archelosauria</taxon>
        <taxon>Archosauria</taxon>
        <taxon>Dinosauria</taxon>
        <taxon>Saurischia</taxon>
        <taxon>Theropoda</taxon>
        <taxon>Coelurosauria</taxon>
        <taxon>Aves</taxon>
        <taxon>Neognathae</taxon>
        <taxon>Neoaves</taxon>
        <taxon>Gruiformes</taxon>
        <taxon>Gruidae</taxon>
        <taxon>Grus</taxon>
    </lineage>
</organism>
<name>A0ABC9WHX5_GRUJA</name>
<dbReference type="InterPro" id="IPR000477">
    <property type="entry name" value="RT_dom"/>
</dbReference>
<evidence type="ECO:0000313" key="3">
    <source>
        <dbReference type="Proteomes" id="UP001623348"/>
    </source>
</evidence>
<keyword evidence="3" id="KW-1185">Reference proteome</keyword>
<dbReference type="Pfam" id="PF00078">
    <property type="entry name" value="RVT_1"/>
    <property type="match status" value="1"/>
</dbReference>
<dbReference type="PANTHER" id="PTHR33395:SF22">
    <property type="entry name" value="REVERSE TRANSCRIPTASE DOMAIN-CONTAINING PROTEIN"/>
    <property type="match status" value="1"/>
</dbReference>
<protein>
    <submittedName>
        <fullName evidence="2">Mitochondrial enolase superfamily member 1</fullName>
    </submittedName>
</protein>
<evidence type="ECO:0000259" key="1">
    <source>
        <dbReference type="Pfam" id="PF00078"/>
    </source>
</evidence>
<feature type="domain" description="Reverse transcriptase" evidence="1">
    <location>
        <begin position="223"/>
        <end position="342"/>
    </location>
</feature>
<sequence>MHKQSRMFLECVDDSFLLQVIEDPTRRGAVLDLVLTNKEGLVENVKLKGSLGCSDHGMVEFNILRAVRRMHSQAHYQGKGSKKSFYRDVGDKRKTRENMGPLWKEMGDLVTWDMEKAEVLNDFFTSVFTSRCSSHTTQVTEGKDRDWENEESPAVEDQVQDHLRNLKVHKSMGSDEMHPRVLRELADEVAVQRSIISEKSWQSGDIPTDWKRGNMTPIFKQGKKEDLGNSRPVSLTSMPGKIMEQTLLETMLRHMENKKVIGDSQHSFTKCKLRLTNLVAAYDGVTVSVDKGRVTDVIYLDLCKAFDTIPHNILVSKLERHGSDGWTTWWLRNWLDGCTQRVTINSLMSKKQ</sequence>
<gene>
    <name evidence="2" type="ORF">GRJ2_000974100</name>
</gene>
<comment type="caution">
    <text evidence="2">The sequence shown here is derived from an EMBL/GenBank/DDBJ whole genome shotgun (WGS) entry which is preliminary data.</text>
</comment>
<dbReference type="Proteomes" id="UP001623348">
    <property type="component" value="Unassembled WGS sequence"/>
</dbReference>
<reference evidence="2 3" key="1">
    <citation type="submission" date="2024-06" db="EMBL/GenBank/DDBJ databases">
        <title>The draft genome of Grus japonensis, version 3.</title>
        <authorList>
            <person name="Nabeshima K."/>
            <person name="Suzuki S."/>
            <person name="Onuma M."/>
        </authorList>
    </citation>
    <scope>NUCLEOTIDE SEQUENCE [LARGE SCALE GENOMIC DNA]</scope>
    <source>
        <strain evidence="2 3">451A</strain>
    </source>
</reference>
<evidence type="ECO:0000313" key="2">
    <source>
        <dbReference type="EMBL" id="GAB0185088.1"/>
    </source>
</evidence>
<accession>A0ABC9WHX5</accession>
<proteinExistence type="predicted"/>
<dbReference type="PANTHER" id="PTHR33395">
    <property type="entry name" value="TRANSCRIPTASE, PUTATIVE-RELATED-RELATED"/>
    <property type="match status" value="1"/>
</dbReference>
<dbReference type="EMBL" id="BAAFJT010000002">
    <property type="protein sequence ID" value="GAB0185088.1"/>
    <property type="molecule type" value="Genomic_DNA"/>
</dbReference>
<dbReference type="AlphaFoldDB" id="A0ABC9WHX5"/>